<comment type="caution">
    <text evidence="2">The sequence shown here is derived from an EMBL/GenBank/DDBJ whole genome shotgun (WGS) entry which is preliminary data.</text>
</comment>
<proteinExistence type="inferred from homology"/>
<dbReference type="RefSeq" id="WP_320314435.1">
    <property type="nucleotide sequence ID" value="NZ_JAVIKH010000019.1"/>
</dbReference>
<dbReference type="Pfam" id="PF10087">
    <property type="entry name" value="DUF2325"/>
    <property type="match status" value="1"/>
</dbReference>
<protein>
    <submittedName>
        <fullName evidence="2">DUF2325 domain-containing protein</fullName>
    </submittedName>
</protein>
<gene>
    <name evidence="2" type="ORF">RFV38_11375</name>
</gene>
<dbReference type="InterPro" id="IPR016772">
    <property type="entry name" value="UCP020408"/>
</dbReference>
<dbReference type="Proteomes" id="UP001279681">
    <property type="component" value="Unassembled WGS sequence"/>
</dbReference>
<keyword evidence="3" id="KW-1185">Reference proteome</keyword>
<evidence type="ECO:0000313" key="3">
    <source>
        <dbReference type="Proteomes" id="UP001279681"/>
    </source>
</evidence>
<dbReference type="EMBL" id="JAVIKH010000019">
    <property type="protein sequence ID" value="MDX8337081.1"/>
    <property type="molecule type" value="Genomic_DNA"/>
</dbReference>
<name>A0ABU4WC45_9FUSO</name>
<organism evidence="2 3">
    <name type="scientific">Candidatus Cetobacterium colombiensis</name>
    <dbReference type="NCBI Taxonomy" id="3073100"/>
    <lineage>
        <taxon>Bacteria</taxon>
        <taxon>Fusobacteriati</taxon>
        <taxon>Fusobacteriota</taxon>
        <taxon>Fusobacteriia</taxon>
        <taxon>Fusobacteriales</taxon>
        <taxon>Fusobacteriaceae</taxon>
        <taxon>Cetobacterium</taxon>
    </lineage>
</organism>
<reference evidence="3" key="1">
    <citation type="submission" date="2023-07" db="EMBL/GenBank/DDBJ databases">
        <authorList>
            <person name="Colorado M.A."/>
            <person name="Villamil L.M."/>
            <person name="Melo J.F."/>
            <person name="Rodriguez J.A."/>
            <person name="Ruiz R.Y."/>
        </authorList>
    </citation>
    <scope>NUCLEOTIDE SEQUENCE [LARGE SCALE GENOMIC DNA]</scope>
    <source>
        <strain evidence="3">C33</strain>
    </source>
</reference>
<evidence type="ECO:0000313" key="2">
    <source>
        <dbReference type="EMBL" id="MDX8337081.1"/>
    </source>
</evidence>
<accession>A0ABU4WC45</accession>
<evidence type="ECO:0000256" key="1">
    <source>
        <dbReference type="ARBA" id="ARBA00007189"/>
    </source>
</evidence>
<sequence length="92" mass="10577">MIAIVGGLKRGEREYLDLLKSYNLKGKVYNTQCPNFCKKIKNCEMCIIFTNLVSHNLLNNCNKVCKTQNIPIVHLTNNSVSKLKENLDKIYK</sequence>
<comment type="similarity">
    <text evidence="1">Belongs to the UPF0751 family.</text>
</comment>